<dbReference type="OrthoDB" id="9804278at2"/>
<dbReference type="PROSITE" id="PS50126">
    <property type="entry name" value="S1"/>
    <property type="match status" value="1"/>
</dbReference>
<feature type="region of interest" description="Disordered" evidence="16">
    <location>
        <begin position="1"/>
        <end position="273"/>
    </location>
</feature>
<dbReference type="GO" id="GO:0006397">
    <property type="term" value="P:mRNA processing"/>
    <property type="evidence" value="ECO:0007669"/>
    <property type="project" value="UniProtKB-KW"/>
</dbReference>
<evidence type="ECO:0000313" key="19">
    <source>
        <dbReference type="Proteomes" id="UP000234206"/>
    </source>
</evidence>
<feature type="compositionally biased region" description="Gly residues" evidence="16">
    <location>
        <begin position="707"/>
        <end position="724"/>
    </location>
</feature>
<evidence type="ECO:0000256" key="1">
    <source>
        <dbReference type="ARBA" id="ARBA00001946"/>
    </source>
</evidence>
<evidence type="ECO:0000256" key="5">
    <source>
        <dbReference type="ARBA" id="ARBA00022490"/>
    </source>
</evidence>
<feature type="region of interest" description="Disordered" evidence="16">
    <location>
        <begin position="770"/>
        <end position="923"/>
    </location>
</feature>
<feature type="compositionally biased region" description="Acidic residues" evidence="16">
    <location>
        <begin position="81"/>
        <end position="90"/>
    </location>
</feature>
<feature type="domain" description="S1 motif" evidence="17">
    <location>
        <begin position="328"/>
        <end position="406"/>
    </location>
</feature>
<keyword evidence="12" id="KW-0694">RNA-binding</keyword>
<comment type="similarity">
    <text evidence="4">Belongs to the RNase E/G family.</text>
</comment>
<evidence type="ECO:0000256" key="3">
    <source>
        <dbReference type="ARBA" id="ARBA00004496"/>
    </source>
</evidence>
<feature type="region of interest" description="Disordered" evidence="16">
    <location>
        <begin position="700"/>
        <end position="744"/>
    </location>
</feature>
<keyword evidence="11" id="KW-0460">Magnesium</keyword>
<keyword evidence="8" id="KW-0479">Metal-binding</keyword>
<feature type="compositionally biased region" description="Basic and acidic residues" evidence="16">
    <location>
        <begin position="176"/>
        <end position="186"/>
    </location>
</feature>
<feature type="compositionally biased region" description="Basic and acidic residues" evidence="16">
    <location>
        <begin position="21"/>
        <end position="49"/>
    </location>
</feature>
<evidence type="ECO:0000256" key="11">
    <source>
        <dbReference type="ARBA" id="ARBA00022842"/>
    </source>
</evidence>
<dbReference type="Proteomes" id="UP000234206">
    <property type="component" value="Unassembled WGS sequence"/>
</dbReference>
<evidence type="ECO:0000256" key="15">
    <source>
        <dbReference type="ARBA" id="ARBA00072999"/>
    </source>
</evidence>
<dbReference type="RefSeq" id="WP_101849476.1">
    <property type="nucleotide sequence ID" value="NZ_PKIZ01000008.1"/>
</dbReference>
<comment type="cofactor">
    <cofactor evidence="2">
        <name>Zn(2+)</name>
        <dbReference type="ChEBI" id="CHEBI:29105"/>
    </cofactor>
</comment>
<protein>
    <recommendedName>
        <fullName evidence="15">Ribonuclease E</fullName>
        <ecNumber evidence="14">3.1.26.12</ecNumber>
    </recommendedName>
</protein>
<keyword evidence="5" id="KW-0963">Cytoplasm</keyword>
<dbReference type="PANTHER" id="PTHR30001:SF0">
    <property type="entry name" value="RIBONUCLEASE G"/>
    <property type="match status" value="1"/>
</dbReference>
<feature type="compositionally biased region" description="Basic residues" evidence="16">
    <location>
        <begin position="162"/>
        <end position="173"/>
    </location>
</feature>
<dbReference type="AlphaFoldDB" id="A0A2I1PBA4"/>
<dbReference type="SUPFAM" id="SSF50249">
    <property type="entry name" value="Nucleic acid-binding proteins"/>
    <property type="match status" value="1"/>
</dbReference>
<dbReference type="EMBL" id="PKIZ01000008">
    <property type="protein sequence ID" value="PKZ41916.1"/>
    <property type="molecule type" value="Genomic_DNA"/>
</dbReference>
<feature type="compositionally biased region" description="Basic residues" evidence="16">
    <location>
        <begin position="113"/>
        <end position="124"/>
    </location>
</feature>
<evidence type="ECO:0000256" key="7">
    <source>
        <dbReference type="ARBA" id="ARBA00022694"/>
    </source>
</evidence>
<dbReference type="FunFam" id="2.40.50.140:FF:000066">
    <property type="entry name" value="Ribonuclease E"/>
    <property type="match status" value="1"/>
</dbReference>
<dbReference type="GO" id="GO:0005737">
    <property type="term" value="C:cytoplasm"/>
    <property type="evidence" value="ECO:0007669"/>
    <property type="project" value="UniProtKB-SubCell"/>
</dbReference>
<dbReference type="InterPro" id="IPR003029">
    <property type="entry name" value="S1_domain"/>
</dbReference>
<feature type="compositionally biased region" description="Basic and acidic residues" evidence="16">
    <location>
        <begin position="91"/>
        <end position="112"/>
    </location>
</feature>
<dbReference type="Gene3D" id="2.40.50.140">
    <property type="entry name" value="Nucleic acid-binding proteins"/>
    <property type="match status" value="1"/>
</dbReference>
<feature type="compositionally biased region" description="Basic residues" evidence="16">
    <location>
        <begin position="903"/>
        <end position="912"/>
    </location>
</feature>
<evidence type="ECO:0000256" key="16">
    <source>
        <dbReference type="SAM" id="MobiDB-lite"/>
    </source>
</evidence>
<dbReference type="NCBIfam" id="TIGR00757">
    <property type="entry name" value="RNaseEG"/>
    <property type="match status" value="1"/>
</dbReference>
<accession>A0A2I1PBA4</accession>
<keyword evidence="9" id="KW-0378">Hydrolase</keyword>
<proteinExistence type="inferred from homology"/>
<feature type="compositionally biased region" description="Low complexity" evidence="16">
    <location>
        <begin position="842"/>
        <end position="863"/>
    </location>
</feature>
<dbReference type="GO" id="GO:0003723">
    <property type="term" value="F:RNA binding"/>
    <property type="evidence" value="ECO:0007669"/>
    <property type="project" value="UniProtKB-KW"/>
</dbReference>
<evidence type="ECO:0000256" key="10">
    <source>
        <dbReference type="ARBA" id="ARBA00022833"/>
    </source>
</evidence>
<evidence type="ECO:0000259" key="17">
    <source>
        <dbReference type="PROSITE" id="PS50126"/>
    </source>
</evidence>
<evidence type="ECO:0000313" key="18">
    <source>
        <dbReference type="EMBL" id="PKZ41916.1"/>
    </source>
</evidence>
<evidence type="ECO:0000256" key="6">
    <source>
        <dbReference type="ARBA" id="ARBA00022664"/>
    </source>
</evidence>
<dbReference type="EC" id="3.1.26.12" evidence="14"/>
<dbReference type="SMART" id="SM00316">
    <property type="entry name" value="S1"/>
    <property type="match status" value="1"/>
</dbReference>
<keyword evidence="10" id="KW-0862">Zinc</keyword>
<dbReference type="GO" id="GO:0008995">
    <property type="term" value="F:ribonuclease E activity"/>
    <property type="evidence" value="ECO:0007669"/>
    <property type="project" value="UniProtKB-EC"/>
</dbReference>
<keyword evidence="6" id="KW-0507">mRNA processing</keyword>
<dbReference type="PANTHER" id="PTHR30001">
    <property type="entry name" value="RIBONUCLEASE"/>
    <property type="match status" value="1"/>
</dbReference>
<dbReference type="GO" id="GO:0046872">
    <property type="term" value="F:metal ion binding"/>
    <property type="evidence" value="ECO:0007669"/>
    <property type="project" value="UniProtKB-KW"/>
</dbReference>
<dbReference type="InterPro" id="IPR019307">
    <property type="entry name" value="RNA-bd_AU-1/RNase_E/G"/>
</dbReference>
<name>A0A2I1PBA4_9MICO</name>
<evidence type="ECO:0000256" key="4">
    <source>
        <dbReference type="ARBA" id="ARBA00005522"/>
    </source>
</evidence>
<feature type="compositionally biased region" description="Basic and acidic residues" evidence="16">
    <location>
        <begin position="59"/>
        <end position="80"/>
    </location>
</feature>
<sequence length="923" mass="99500">MTDQTQQPGSFALLFQAPDPDAFRAARSRSEDEVEEPRGAERSPRRRSDEDDQPTGRRQRGEGRGRRSRGERGGRGRGDEGAEATSEETPEQERSQERDHEDQDDEARGEGRVRRRRPDRRRRRGEAAEDVEQDADASEAPEASEERDREDSADDESEGGRGGRRARRRRGGRGRGQADEASREGDEATEQSDEQRSAGADDQSEDDTDHERSSRSRRSRKRSRGGRRRSRGEGGEQQSEATGEAGDEVTRVQGSTRLAAKKQRRREGREAGRKRTVLTEAEFLARRESVERTMLVRQSADYTQVGVLEDGVLVEHYIDRKQQTTMVGNVYLGRVQNVLPSMEAAFVDIGKGRNGVLYAGEVNWEAAGLPKGEQKRIEAALQPGQAVLVQVTKDPIGHKGARLTAQVSLPGRYLVYVPGNTTTGISRKLPDTERARLKKILKDVVPAEAGVIVRTAAEGASEAELRADVERLTAQWERIAATEAKGSAPVMVHGEPDLTTRVIRDVFNEDFGSLVVSGDRAWDEVNGYVDAVAPDLSSKLKRWEEQEDLFDHFRVQEQIAKAMDRKVWLPSGGSLIIDRTEAMTVIDVNTGKFVGSGGNLEETVTKNNIEAAEEIVRQLRLRDIGGIIVVDFIDMVLESNRDLVVRRLVECLARDRTKHQVAEVTSLGLVQMTRKRVGSGLVEVYGEECQHCDGHGLVVKDAPVAPKGGGGRRSGRGQGGGSSQGGEARAQESTQRRPSGPSVAQIARAVHAAALKGETEGGVPVARAEDMASTPQAAPEGPAAESAQPVPAPQQVSEPESEAAASPGSAPEAVAPAEPAPVVTGRIGRRPSVPVEPEGEGEPYVGAPVADAAEPAPAATVRRSTARRVARTASGAPSVEAPAAPAATTSVAGGAGVAETSTVRRRAPRRRAVAPQGGESTSA</sequence>
<reference evidence="18 19" key="1">
    <citation type="submission" date="2017-12" db="EMBL/GenBank/DDBJ databases">
        <title>Phylogenetic diversity of female urinary microbiome.</title>
        <authorList>
            <person name="Thomas-White K."/>
            <person name="Wolfe A.J."/>
        </authorList>
    </citation>
    <scope>NUCLEOTIDE SEQUENCE [LARGE SCALE GENOMIC DNA]</scope>
    <source>
        <strain evidence="18 19">UMB1298</strain>
    </source>
</reference>
<gene>
    <name evidence="18" type="ORF">CYJ76_05570</name>
</gene>
<evidence type="ECO:0000256" key="13">
    <source>
        <dbReference type="ARBA" id="ARBA00050524"/>
    </source>
</evidence>
<comment type="cofactor">
    <cofactor evidence="1">
        <name>Mg(2+)</name>
        <dbReference type="ChEBI" id="CHEBI:18420"/>
    </cofactor>
</comment>
<comment type="caution">
    <text evidence="18">The sequence shown here is derived from an EMBL/GenBank/DDBJ whole genome shotgun (WGS) entry which is preliminary data.</text>
</comment>
<dbReference type="Pfam" id="PF10150">
    <property type="entry name" value="RNase_E_G"/>
    <property type="match status" value="1"/>
</dbReference>
<feature type="compositionally biased region" description="Basic residues" evidence="16">
    <location>
        <begin position="215"/>
        <end position="230"/>
    </location>
</feature>
<organism evidence="18 19">
    <name type="scientific">Kytococcus schroeteri</name>
    <dbReference type="NCBI Taxonomy" id="138300"/>
    <lineage>
        <taxon>Bacteria</taxon>
        <taxon>Bacillati</taxon>
        <taxon>Actinomycetota</taxon>
        <taxon>Actinomycetes</taxon>
        <taxon>Micrococcales</taxon>
        <taxon>Kytococcaceae</taxon>
        <taxon>Kytococcus</taxon>
    </lineage>
</organism>
<evidence type="ECO:0000256" key="9">
    <source>
        <dbReference type="ARBA" id="ARBA00022801"/>
    </source>
</evidence>
<evidence type="ECO:0000256" key="8">
    <source>
        <dbReference type="ARBA" id="ARBA00022723"/>
    </source>
</evidence>
<dbReference type="GO" id="GO:0006364">
    <property type="term" value="P:rRNA processing"/>
    <property type="evidence" value="ECO:0007669"/>
    <property type="project" value="TreeGrafter"/>
</dbReference>
<feature type="compositionally biased region" description="Low complexity" evidence="16">
    <location>
        <begin position="871"/>
        <end position="901"/>
    </location>
</feature>
<comment type="catalytic activity">
    <reaction evidence="13">
        <text>Endonucleolytic cleavage of single-stranded RNA in A- and U-rich regions.</text>
        <dbReference type="EC" id="3.1.26.12"/>
    </reaction>
</comment>
<dbReference type="GO" id="GO:0008033">
    <property type="term" value="P:tRNA processing"/>
    <property type="evidence" value="ECO:0007669"/>
    <property type="project" value="UniProtKB-KW"/>
</dbReference>
<evidence type="ECO:0000256" key="2">
    <source>
        <dbReference type="ARBA" id="ARBA00001947"/>
    </source>
</evidence>
<dbReference type="CDD" id="cd04453">
    <property type="entry name" value="S1_RNase_E"/>
    <property type="match status" value="1"/>
</dbReference>
<evidence type="ECO:0000256" key="14">
    <source>
        <dbReference type="ARBA" id="ARBA00066879"/>
    </source>
</evidence>
<keyword evidence="19" id="KW-1185">Reference proteome</keyword>
<feature type="compositionally biased region" description="Low complexity" evidence="16">
    <location>
        <begin position="796"/>
        <end position="823"/>
    </location>
</feature>
<evidence type="ECO:0000256" key="12">
    <source>
        <dbReference type="ARBA" id="ARBA00022884"/>
    </source>
</evidence>
<feature type="compositionally biased region" description="Acidic residues" evidence="16">
    <location>
        <begin position="128"/>
        <end position="143"/>
    </location>
</feature>
<dbReference type="InterPro" id="IPR012340">
    <property type="entry name" value="NA-bd_OB-fold"/>
</dbReference>
<dbReference type="InterPro" id="IPR004659">
    <property type="entry name" value="RNase_E/G"/>
</dbReference>
<comment type="subcellular location">
    <subcellularLocation>
        <location evidence="3">Cytoplasm</location>
    </subcellularLocation>
</comment>
<keyword evidence="7" id="KW-0819">tRNA processing</keyword>